<accession>A0A4Y2EH44</accession>
<feature type="compositionally biased region" description="Basic and acidic residues" evidence="1">
    <location>
        <begin position="7"/>
        <end position="20"/>
    </location>
</feature>
<protein>
    <submittedName>
        <fullName evidence="2">Uncharacterized protein</fullName>
    </submittedName>
</protein>
<feature type="region of interest" description="Disordered" evidence="1">
    <location>
        <begin position="1"/>
        <end position="20"/>
    </location>
</feature>
<proteinExistence type="predicted"/>
<dbReference type="Proteomes" id="UP000499080">
    <property type="component" value="Unassembled WGS sequence"/>
</dbReference>
<dbReference type="EMBL" id="BGPR01000590">
    <property type="protein sequence ID" value="GBM27586.1"/>
    <property type="molecule type" value="Genomic_DNA"/>
</dbReference>
<name>A0A4Y2EH44_ARAVE</name>
<organism evidence="2 3">
    <name type="scientific">Araneus ventricosus</name>
    <name type="common">Orbweaver spider</name>
    <name type="synonym">Epeira ventricosa</name>
    <dbReference type="NCBI Taxonomy" id="182803"/>
    <lineage>
        <taxon>Eukaryota</taxon>
        <taxon>Metazoa</taxon>
        <taxon>Ecdysozoa</taxon>
        <taxon>Arthropoda</taxon>
        <taxon>Chelicerata</taxon>
        <taxon>Arachnida</taxon>
        <taxon>Araneae</taxon>
        <taxon>Araneomorphae</taxon>
        <taxon>Entelegynae</taxon>
        <taxon>Araneoidea</taxon>
        <taxon>Araneidae</taxon>
        <taxon>Araneus</taxon>
    </lineage>
</organism>
<comment type="caution">
    <text evidence="2">The sequence shown here is derived from an EMBL/GenBank/DDBJ whole genome shotgun (WGS) entry which is preliminary data.</text>
</comment>
<feature type="non-terminal residue" evidence="2">
    <location>
        <position position="1"/>
    </location>
</feature>
<keyword evidence="3" id="KW-1185">Reference proteome</keyword>
<evidence type="ECO:0000256" key="1">
    <source>
        <dbReference type="SAM" id="MobiDB-lite"/>
    </source>
</evidence>
<gene>
    <name evidence="2" type="ORF">AVEN_35252-2_1</name>
</gene>
<evidence type="ECO:0000313" key="3">
    <source>
        <dbReference type="Proteomes" id="UP000499080"/>
    </source>
</evidence>
<reference evidence="2 3" key="1">
    <citation type="journal article" date="2019" name="Sci. Rep.">
        <title>Orb-weaving spider Araneus ventricosus genome elucidates the spidroin gene catalogue.</title>
        <authorList>
            <person name="Kono N."/>
            <person name="Nakamura H."/>
            <person name="Ohtoshi R."/>
            <person name="Moran D.A.P."/>
            <person name="Shinohara A."/>
            <person name="Yoshida Y."/>
            <person name="Fujiwara M."/>
            <person name="Mori M."/>
            <person name="Tomita M."/>
            <person name="Arakawa K."/>
        </authorList>
    </citation>
    <scope>NUCLEOTIDE SEQUENCE [LARGE SCALE GENOMIC DNA]</scope>
</reference>
<dbReference type="AlphaFoldDB" id="A0A4Y2EH44"/>
<evidence type="ECO:0000313" key="2">
    <source>
        <dbReference type="EMBL" id="GBM27586.1"/>
    </source>
</evidence>
<sequence length="75" mass="8938">LVQENTAGKRREEEDKKYSEKNKYEKRTMCYRKLSDEEYSGRIRGRICESLPSGCLWLIARMNWETQILKCFAIG</sequence>